<dbReference type="EMBL" id="JBEZFP010000057">
    <property type="protein sequence ID" value="MEU8136181.1"/>
    <property type="molecule type" value="Genomic_DNA"/>
</dbReference>
<name>A0ABV3DK94_9ACTN</name>
<keyword evidence="1" id="KW-1133">Transmembrane helix</keyword>
<dbReference type="RefSeq" id="WP_358356502.1">
    <property type="nucleotide sequence ID" value="NZ_JBEZFP010000057.1"/>
</dbReference>
<sequence length="261" mass="27991">MAAVVVVLALVVAWYALRGLAQFWAPAADLTRRLSPWTVRLRAWVLSAPATFTYIVLFTAGTFVQKTAPPKLIDLLTRVDSTNLWRLSDDPATVLVTSALWVADEGSGLAMYAAVFGTVVAWAERRYGTPRLILIAISAHVLGSLCTARIERWAIDSGRAPETLVLATDVGVSYMMVGSCAAAVLIMRGRVRWVGVAALVVTVAVPVFVSRTIWDLGHLLATLFGLGTAALALLAAPPRDPPPLTEPWAREPAVGGRVVPR</sequence>
<feature type="transmembrane region" description="Helical" evidence="1">
    <location>
        <begin position="170"/>
        <end position="186"/>
    </location>
</feature>
<organism evidence="2 3">
    <name type="scientific">Streptodolium elevatio</name>
    <dbReference type="NCBI Taxonomy" id="3157996"/>
    <lineage>
        <taxon>Bacteria</taxon>
        <taxon>Bacillati</taxon>
        <taxon>Actinomycetota</taxon>
        <taxon>Actinomycetes</taxon>
        <taxon>Kitasatosporales</taxon>
        <taxon>Streptomycetaceae</taxon>
        <taxon>Streptodolium</taxon>
    </lineage>
</organism>
<reference evidence="2 3" key="1">
    <citation type="submission" date="2024-06" db="EMBL/GenBank/DDBJ databases">
        <title>The Natural Products Discovery Center: Release of the First 8490 Sequenced Strains for Exploring Actinobacteria Biosynthetic Diversity.</title>
        <authorList>
            <person name="Kalkreuter E."/>
            <person name="Kautsar S.A."/>
            <person name="Yang D."/>
            <person name="Bader C.D."/>
            <person name="Teijaro C.N."/>
            <person name="Fluegel L."/>
            <person name="Davis C.M."/>
            <person name="Simpson J.R."/>
            <person name="Lauterbach L."/>
            <person name="Steele A.D."/>
            <person name="Gui C."/>
            <person name="Meng S."/>
            <person name="Li G."/>
            <person name="Viehrig K."/>
            <person name="Ye F."/>
            <person name="Su P."/>
            <person name="Kiefer A.F."/>
            <person name="Nichols A."/>
            <person name="Cepeda A.J."/>
            <person name="Yan W."/>
            <person name="Fan B."/>
            <person name="Jiang Y."/>
            <person name="Adhikari A."/>
            <person name="Zheng C.-J."/>
            <person name="Schuster L."/>
            <person name="Cowan T.M."/>
            <person name="Smanski M.J."/>
            <person name="Chevrette M.G."/>
            <person name="De Carvalho L.P.S."/>
            <person name="Shen B."/>
        </authorList>
    </citation>
    <scope>NUCLEOTIDE SEQUENCE [LARGE SCALE GENOMIC DNA]</scope>
    <source>
        <strain evidence="2 3">NPDC048946</strain>
    </source>
</reference>
<accession>A0ABV3DK94</accession>
<feature type="transmembrane region" description="Helical" evidence="1">
    <location>
        <begin position="193"/>
        <end position="210"/>
    </location>
</feature>
<proteinExistence type="predicted"/>
<dbReference type="Proteomes" id="UP001551482">
    <property type="component" value="Unassembled WGS sequence"/>
</dbReference>
<dbReference type="Pfam" id="PF20401">
    <property type="entry name" value="Rhomboid_2"/>
    <property type="match status" value="1"/>
</dbReference>
<keyword evidence="1" id="KW-0472">Membrane</keyword>
<gene>
    <name evidence="2" type="ORF">AB0C36_22055</name>
</gene>
<evidence type="ECO:0000313" key="2">
    <source>
        <dbReference type="EMBL" id="MEU8136181.1"/>
    </source>
</evidence>
<dbReference type="InterPro" id="IPR046862">
    <property type="entry name" value="Rhomboid_2"/>
</dbReference>
<evidence type="ECO:0000313" key="3">
    <source>
        <dbReference type="Proteomes" id="UP001551482"/>
    </source>
</evidence>
<keyword evidence="3" id="KW-1185">Reference proteome</keyword>
<comment type="caution">
    <text evidence="2">The sequence shown here is derived from an EMBL/GenBank/DDBJ whole genome shotgun (WGS) entry which is preliminary data.</text>
</comment>
<feature type="transmembrane region" description="Helical" evidence="1">
    <location>
        <begin position="43"/>
        <end position="64"/>
    </location>
</feature>
<protein>
    <submittedName>
        <fullName evidence="2">Rhomboid-like protein</fullName>
    </submittedName>
</protein>
<evidence type="ECO:0000256" key="1">
    <source>
        <dbReference type="SAM" id="Phobius"/>
    </source>
</evidence>
<keyword evidence="1" id="KW-0812">Transmembrane</keyword>
<feature type="transmembrane region" description="Helical" evidence="1">
    <location>
        <begin position="216"/>
        <end position="236"/>
    </location>
</feature>